<evidence type="ECO:0000313" key="1">
    <source>
        <dbReference type="EMBL" id="JAE07694.1"/>
    </source>
</evidence>
<reference evidence="1" key="2">
    <citation type="journal article" date="2015" name="Data Brief">
        <title>Shoot transcriptome of the giant reed, Arundo donax.</title>
        <authorList>
            <person name="Barrero R.A."/>
            <person name="Guerrero F.D."/>
            <person name="Moolhuijzen P."/>
            <person name="Goolsby J.A."/>
            <person name="Tidwell J."/>
            <person name="Bellgard S.E."/>
            <person name="Bellgard M.I."/>
        </authorList>
    </citation>
    <scope>NUCLEOTIDE SEQUENCE</scope>
    <source>
        <tissue evidence="1">Shoot tissue taken approximately 20 cm above the soil surface</tissue>
    </source>
</reference>
<proteinExistence type="predicted"/>
<dbReference type="EMBL" id="GBRH01190202">
    <property type="protein sequence ID" value="JAE07694.1"/>
    <property type="molecule type" value="Transcribed_RNA"/>
</dbReference>
<dbReference type="AlphaFoldDB" id="A0A0A9F912"/>
<sequence>MPCNFSNHIVCSIPIINKSLNRIILKRQNSCNVKYSSNQCKYL</sequence>
<name>A0A0A9F912_ARUDO</name>
<reference evidence="1" key="1">
    <citation type="submission" date="2014-09" db="EMBL/GenBank/DDBJ databases">
        <authorList>
            <person name="Magalhaes I.L.F."/>
            <person name="Oliveira U."/>
            <person name="Santos F.R."/>
            <person name="Vidigal T.H.D.A."/>
            <person name="Brescovit A.D."/>
            <person name="Santos A.J."/>
        </authorList>
    </citation>
    <scope>NUCLEOTIDE SEQUENCE</scope>
    <source>
        <tissue evidence="1">Shoot tissue taken approximately 20 cm above the soil surface</tissue>
    </source>
</reference>
<protein>
    <submittedName>
        <fullName evidence="1">Uncharacterized protein</fullName>
    </submittedName>
</protein>
<organism evidence="1">
    <name type="scientific">Arundo donax</name>
    <name type="common">Giant reed</name>
    <name type="synonym">Donax arundinaceus</name>
    <dbReference type="NCBI Taxonomy" id="35708"/>
    <lineage>
        <taxon>Eukaryota</taxon>
        <taxon>Viridiplantae</taxon>
        <taxon>Streptophyta</taxon>
        <taxon>Embryophyta</taxon>
        <taxon>Tracheophyta</taxon>
        <taxon>Spermatophyta</taxon>
        <taxon>Magnoliopsida</taxon>
        <taxon>Liliopsida</taxon>
        <taxon>Poales</taxon>
        <taxon>Poaceae</taxon>
        <taxon>PACMAD clade</taxon>
        <taxon>Arundinoideae</taxon>
        <taxon>Arundineae</taxon>
        <taxon>Arundo</taxon>
    </lineage>
</organism>
<accession>A0A0A9F912</accession>